<evidence type="ECO:0000313" key="23">
    <source>
        <dbReference type="Proteomes" id="UP000460718"/>
    </source>
</evidence>
<dbReference type="EMBL" id="QXFX01000252">
    <property type="protein sequence ID" value="KAE9123560.1"/>
    <property type="molecule type" value="Genomic_DNA"/>
</dbReference>
<dbReference type="Gene3D" id="1.10.1420.10">
    <property type="match status" value="2"/>
</dbReference>
<dbReference type="SUPFAM" id="SSF53150">
    <property type="entry name" value="DNA repair protein MutS, domain II"/>
    <property type="match status" value="1"/>
</dbReference>
<dbReference type="FunFam" id="3.40.50.300:FF:005596">
    <property type="entry name" value="DNA mismatch repair protein"/>
    <property type="match status" value="1"/>
</dbReference>
<dbReference type="InterPro" id="IPR000432">
    <property type="entry name" value="DNA_mismatch_repair_MutS_C"/>
</dbReference>
<dbReference type="InterPro" id="IPR007695">
    <property type="entry name" value="DNA_mismatch_repair_MutS-lik_N"/>
</dbReference>
<evidence type="ECO:0000256" key="6">
    <source>
        <dbReference type="ARBA" id="ARBA00023204"/>
    </source>
</evidence>
<keyword evidence="5 7" id="KW-0238">DNA-binding</keyword>
<evidence type="ECO:0000313" key="19">
    <source>
        <dbReference type="Proteomes" id="UP000437068"/>
    </source>
</evidence>
<dbReference type="SUPFAM" id="SSF55271">
    <property type="entry name" value="DNA repair protein MutS, domain I"/>
    <property type="match status" value="1"/>
</dbReference>
<evidence type="ECO:0000313" key="21">
    <source>
        <dbReference type="Proteomes" id="UP000440732"/>
    </source>
</evidence>
<comment type="similarity">
    <text evidence="1 7">Belongs to the DNA mismatch repair MutS family.</text>
</comment>
<dbReference type="InterPro" id="IPR017261">
    <property type="entry name" value="DNA_mismatch_repair_MutS/MSH"/>
</dbReference>
<dbReference type="InterPro" id="IPR007861">
    <property type="entry name" value="DNA_mismatch_repair_MutS_clamp"/>
</dbReference>
<dbReference type="Proteomes" id="UP000433483">
    <property type="component" value="Unassembled WGS sequence"/>
</dbReference>
<dbReference type="AlphaFoldDB" id="A0A6A3YN69"/>
<dbReference type="InterPro" id="IPR007696">
    <property type="entry name" value="DNA_mismatch_repair_MutS_core"/>
</dbReference>
<comment type="function">
    <text evidence="7">Component of the post-replicative DNA mismatch repair system (MMR).</text>
</comment>
<dbReference type="InterPro" id="IPR027417">
    <property type="entry name" value="P-loop_NTPase"/>
</dbReference>
<evidence type="ECO:0000256" key="5">
    <source>
        <dbReference type="ARBA" id="ARBA00023125"/>
    </source>
</evidence>
<dbReference type="EMBL" id="QXGD01000301">
    <property type="protein sequence ID" value="KAE9244138.1"/>
    <property type="molecule type" value="Genomic_DNA"/>
</dbReference>
<evidence type="ECO:0000313" key="20">
    <source>
        <dbReference type="Proteomes" id="UP000440367"/>
    </source>
</evidence>
<evidence type="ECO:0000313" key="15">
    <source>
        <dbReference type="EMBL" id="KAE9244138.1"/>
    </source>
</evidence>
<evidence type="ECO:0000313" key="17">
    <source>
        <dbReference type="Proteomes" id="UP000429523"/>
    </source>
</evidence>
<dbReference type="GO" id="GO:0005634">
    <property type="term" value="C:nucleus"/>
    <property type="evidence" value="ECO:0007669"/>
    <property type="project" value="TreeGrafter"/>
</dbReference>
<reference evidence="17 18" key="1">
    <citation type="submission" date="2018-08" db="EMBL/GenBank/DDBJ databases">
        <title>Genomic investigation of the strawberry pathogen Phytophthora fragariae indicates pathogenicity is determined by transcriptional variation in three key races.</title>
        <authorList>
            <person name="Adams T.M."/>
            <person name="Armitage A.D."/>
            <person name="Sobczyk M.K."/>
            <person name="Bates H.J."/>
            <person name="Dunwell J.M."/>
            <person name="Nellist C.F."/>
            <person name="Harrison R.J."/>
        </authorList>
    </citation>
    <scope>NUCLEOTIDE SEQUENCE [LARGE SCALE GENOMIC DNA]</scope>
    <source>
        <strain evidence="16 19">A4</strain>
        <strain evidence="15 20">BC-1</strain>
        <strain evidence="14 18">NOV-27</strain>
        <strain evidence="13 21">NOV-5</strain>
        <strain evidence="11 22">NOV-71</strain>
        <strain evidence="9 17">NOV-9</strain>
        <strain evidence="12 24">ONT-3</strain>
        <strain evidence="10 23">SCRP245</strain>
    </source>
</reference>
<protein>
    <submittedName>
        <fullName evidence="14">DNA mismatch repair protein</fullName>
    </submittedName>
</protein>
<evidence type="ECO:0000313" key="16">
    <source>
        <dbReference type="EMBL" id="KAE9318539.1"/>
    </source>
</evidence>
<dbReference type="Gene3D" id="3.40.50.300">
    <property type="entry name" value="P-loop containing nucleotide triphosphate hydrolases"/>
    <property type="match status" value="1"/>
</dbReference>
<dbReference type="SMART" id="SM00534">
    <property type="entry name" value="MUTSac"/>
    <property type="match status" value="1"/>
</dbReference>
<dbReference type="EMBL" id="QXFW01000243">
    <property type="protein sequence ID" value="KAE9019165.1"/>
    <property type="molecule type" value="Genomic_DNA"/>
</dbReference>
<dbReference type="InterPro" id="IPR016151">
    <property type="entry name" value="DNA_mismatch_repair_MutS_N"/>
</dbReference>
<keyword evidence="4" id="KW-0067">ATP-binding</keyword>
<dbReference type="EMBL" id="QXGB01000275">
    <property type="protein sequence ID" value="KAE9221544.1"/>
    <property type="molecule type" value="Genomic_DNA"/>
</dbReference>
<dbReference type="EMBL" id="QXGE01000251">
    <property type="protein sequence ID" value="KAE9318539.1"/>
    <property type="molecule type" value="Genomic_DNA"/>
</dbReference>
<dbReference type="NCBIfam" id="NF003810">
    <property type="entry name" value="PRK05399.1"/>
    <property type="match status" value="1"/>
</dbReference>
<dbReference type="PANTHER" id="PTHR11361:SF34">
    <property type="entry name" value="DNA MISMATCH REPAIR PROTEIN MSH1, MITOCHONDRIAL"/>
    <property type="match status" value="1"/>
</dbReference>
<dbReference type="EMBL" id="QXFZ01000285">
    <property type="protein sequence ID" value="KAE9122976.1"/>
    <property type="molecule type" value="Genomic_DNA"/>
</dbReference>
<dbReference type="Pfam" id="PF00488">
    <property type="entry name" value="MutS_V"/>
    <property type="match status" value="1"/>
</dbReference>
<dbReference type="GO" id="GO:0030983">
    <property type="term" value="F:mismatched DNA binding"/>
    <property type="evidence" value="ECO:0007669"/>
    <property type="project" value="InterPro"/>
</dbReference>
<dbReference type="Pfam" id="PF05188">
    <property type="entry name" value="MutS_II"/>
    <property type="match status" value="1"/>
</dbReference>
<dbReference type="Proteomes" id="UP000437068">
    <property type="component" value="Unassembled WGS sequence"/>
</dbReference>
<evidence type="ECO:0000256" key="3">
    <source>
        <dbReference type="ARBA" id="ARBA00022763"/>
    </source>
</evidence>
<dbReference type="SMART" id="SM00533">
    <property type="entry name" value="MUTSd"/>
    <property type="match status" value="1"/>
</dbReference>
<dbReference type="Proteomes" id="UP000460718">
    <property type="component" value="Unassembled WGS sequence"/>
</dbReference>
<evidence type="ECO:0000313" key="10">
    <source>
        <dbReference type="EMBL" id="KAE9019165.1"/>
    </source>
</evidence>
<evidence type="ECO:0000256" key="4">
    <source>
        <dbReference type="ARBA" id="ARBA00022840"/>
    </source>
</evidence>
<accession>A0A6A3YN69</accession>
<dbReference type="Proteomes" id="UP000440732">
    <property type="component" value="Unassembled WGS sequence"/>
</dbReference>
<evidence type="ECO:0000313" key="9">
    <source>
        <dbReference type="EMBL" id="KAE8942258.1"/>
    </source>
</evidence>
<dbReference type="InterPro" id="IPR036187">
    <property type="entry name" value="DNA_mismatch_repair_MutS_sf"/>
</dbReference>
<dbReference type="InterPro" id="IPR007860">
    <property type="entry name" value="DNA_mmatch_repair_MutS_con_dom"/>
</dbReference>
<name>A0A6A3YN69_9STRA</name>
<dbReference type="SUPFAM" id="SSF52540">
    <property type="entry name" value="P-loop containing nucleoside triphosphate hydrolases"/>
    <property type="match status" value="1"/>
</dbReference>
<dbReference type="EMBL" id="QXGA01000257">
    <property type="protein sequence ID" value="KAE9149089.1"/>
    <property type="molecule type" value="Genomic_DNA"/>
</dbReference>
<dbReference type="GO" id="GO:0140664">
    <property type="term" value="F:ATP-dependent DNA damage sensor activity"/>
    <property type="evidence" value="ECO:0007669"/>
    <property type="project" value="InterPro"/>
</dbReference>
<keyword evidence="6 7" id="KW-0234">DNA repair</keyword>
<evidence type="ECO:0000313" key="22">
    <source>
        <dbReference type="Proteomes" id="UP000441208"/>
    </source>
</evidence>
<gene>
    <name evidence="16" type="ORF">PF001_g6321</name>
    <name evidence="15" type="ORF">PF002_g7927</name>
    <name evidence="14" type="ORF">PF005_g7062</name>
    <name evidence="13" type="ORF">PF006_g6392</name>
    <name evidence="11" type="ORF">PF007_g7240</name>
    <name evidence="9" type="ORF">PF009_g7977</name>
    <name evidence="12" type="ORF">PF010_g6358</name>
    <name evidence="10" type="ORF">PF011_g5948</name>
</gene>
<evidence type="ECO:0000313" key="24">
    <source>
        <dbReference type="Proteomes" id="UP000488956"/>
    </source>
</evidence>
<dbReference type="Proteomes" id="UP000488956">
    <property type="component" value="Unassembled WGS sequence"/>
</dbReference>
<dbReference type="Pfam" id="PF05190">
    <property type="entry name" value="MutS_IV"/>
    <property type="match status" value="1"/>
</dbReference>
<evidence type="ECO:0000256" key="1">
    <source>
        <dbReference type="ARBA" id="ARBA00006271"/>
    </source>
</evidence>
<feature type="domain" description="DNA mismatch repair proteins mutS family" evidence="8">
    <location>
        <begin position="806"/>
        <end position="822"/>
    </location>
</feature>
<dbReference type="Pfam" id="PF01624">
    <property type="entry name" value="MutS_I"/>
    <property type="match status" value="1"/>
</dbReference>
<dbReference type="Gene3D" id="3.40.1170.10">
    <property type="entry name" value="DNA repair protein MutS, domain I"/>
    <property type="match status" value="1"/>
</dbReference>
<evidence type="ECO:0000259" key="8">
    <source>
        <dbReference type="PROSITE" id="PS00486"/>
    </source>
</evidence>
<dbReference type="GO" id="GO:0005739">
    <property type="term" value="C:mitochondrion"/>
    <property type="evidence" value="ECO:0007669"/>
    <property type="project" value="TreeGrafter"/>
</dbReference>
<dbReference type="PROSITE" id="PS00486">
    <property type="entry name" value="DNA_MISMATCH_REPAIR_2"/>
    <property type="match status" value="1"/>
</dbReference>
<keyword evidence="2 7" id="KW-0547">Nucleotide-binding</keyword>
<proteinExistence type="inferred from homology"/>
<dbReference type="EMBL" id="QXGF01000315">
    <property type="protein sequence ID" value="KAE8942258.1"/>
    <property type="molecule type" value="Genomic_DNA"/>
</dbReference>
<dbReference type="OrthoDB" id="10252754at2759"/>
<dbReference type="FunFam" id="3.40.1170.10:FF:000038">
    <property type="entry name" value="Uncharacterized protein"/>
    <property type="match status" value="1"/>
</dbReference>
<comment type="caution">
    <text evidence="14">The sequence shown here is derived from an EMBL/GenBank/DDBJ whole genome shotgun (WGS) entry which is preliminary data.</text>
</comment>
<dbReference type="PANTHER" id="PTHR11361">
    <property type="entry name" value="DNA MISMATCH REPAIR PROTEIN MUTS FAMILY MEMBER"/>
    <property type="match status" value="1"/>
</dbReference>
<keyword evidence="18" id="KW-1185">Reference proteome</keyword>
<sequence>MLRLIHLAHRASSSARFFTPTRRVSSLQRRHVTSSSWLSSGAGRTSDDAVAAEDEGIKVTPMVAQYLARKKEYPDCMLLFQVGDFYEFFGDDARRAAHLLNLALTRKTKKAQHALSEMCGFPVGSVDSFVEKLVMHHGVKVAICNQVESASTAKKRGYTALVERQVVRIVTPGSLVEDTMLTPKENNYLASLFYDEDTWGLAWADLSTGEFVSTTSTSEKLSSAILRCSPKEILLPSLQVNSEAGDAVEIDLSNDAVALLESALPDTCMKTFRPASSFVPRPALTSGRQTRGASIKTLDAPEQAAVSAILDYVDFTHRGRSALIRAPLHVESSDHMIIDSSAWRGLELAKSLNGSKASSLLQAIDSTTTPGGSRLLAAHLASPLMNLELLERRLDAVSYFYGQEQLLQRTRKQLAEVFDMERNLQRLSIGAGTPKDLKNVASTIDEAKRLVELIQSHERLRHSRLPDLPGKDDVGLPVLLSDCCNGLVATEQQRVDIARAAEEIHAALKDDYASLNAKSGFVRAGYSSELDKWQAILRHDPKSPEKQELQAKYRELIGSTRLRVIFQAEKGYFLDIPHDENAKLLKTDRGRRELEKLTLFQSLKNSVRYRSEELRQLNRELTEAAVEVERVENDIFTSLRNRVLLVRAELQSMAHAISQIDVVCSHAQVALDRNFTRPLLDGSCELHIEDGRHAVVEAAHLRGSNSRGMRAFVPNSLHLAAAPVGSCWLLTGPNMGGKSTFLRQSAHLVVLAQMGSFVPAKFARVGLVDKLFCRVGSADDLAADKSTFMVEMQETSTVLTQATSRSLVLMDEVGRGTAVNDGIAIAGAVLETLCAKQTRTLFATHFTALSDLVGDTCNGELRPYRMEVLQHQVGGQTKQLVFSHRVVEGLAAHSYGINTAALAGCPPAVVARATELLHELTHDGVEDATGSPDETDDAQLRLQRAQAVLNAAHFTQAQLVAGDDEAASPIDAHQVLDELRQILNGTRA</sequence>
<dbReference type="PIRSF" id="PIRSF037677">
    <property type="entry name" value="DNA_mis_repair_Msh6"/>
    <property type="match status" value="1"/>
</dbReference>
<dbReference type="GO" id="GO:0006298">
    <property type="term" value="P:mismatch repair"/>
    <property type="evidence" value="ECO:0007669"/>
    <property type="project" value="InterPro"/>
</dbReference>
<dbReference type="Proteomes" id="UP000440367">
    <property type="component" value="Unassembled WGS sequence"/>
</dbReference>
<evidence type="ECO:0000313" key="11">
    <source>
        <dbReference type="EMBL" id="KAE9122976.1"/>
    </source>
</evidence>
<dbReference type="GO" id="GO:0005524">
    <property type="term" value="F:ATP binding"/>
    <property type="evidence" value="ECO:0007669"/>
    <property type="project" value="UniProtKB-KW"/>
</dbReference>
<evidence type="ECO:0000313" key="14">
    <source>
        <dbReference type="EMBL" id="KAE9221544.1"/>
    </source>
</evidence>
<dbReference type="Proteomes" id="UP000429523">
    <property type="component" value="Unassembled WGS sequence"/>
</dbReference>
<organism evidence="14 18">
    <name type="scientific">Phytophthora fragariae</name>
    <dbReference type="NCBI Taxonomy" id="53985"/>
    <lineage>
        <taxon>Eukaryota</taxon>
        <taxon>Sar</taxon>
        <taxon>Stramenopiles</taxon>
        <taxon>Oomycota</taxon>
        <taxon>Peronosporomycetes</taxon>
        <taxon>Peronosporales</taxon>
        <taxon>Peronosporaceae</taxon>
        <taxon>Phytophthora</taxon>
    </lineage>
</organism>
<evidence type="ECO:0000256" key="7">
    <source>
        <dbReference type="RuleBase" id="RU003756"/>
    </source>
</evidence>
<evidence type="ECO:0000313" key="13">
    <source>
        <dbReference type="EMBL" id="KAE9149089.1"/>
    </source>
</evidence>
<dbReference type="Gene3D" id="3.30.420.110">
    <property type="entry name" value="MutS, connector domain"/>
    <property type="match status" value="1"/>
</dbReference>
<dbReference type="SUPFAM" id="SSF48334">
    <property type="entry name" value="DNA repair protein MutS, domain III"/>
    <property type="match status" value="1"/>
</dbReference>
<dbReference type="Pfam" id="PF05192">
    <property type="entry name" value="MutS_III"/>
    <property type="match status" value="1"/>
</dbReference>
<dbReference type="InterPro" id="IPR045076">
    <property type="entry name" value="MutS"/>
</dbReference>
<evidence type="ECO:0000313" key="12">
    <source>
        <dbReference type="EMBL" id="KAE9123560.1"/>
    </source>
</evidence>
<dbReference type="InterPro" id="IPR036678">
    <property type="entry name" value="MutS_con_dom_sf"/>
</dbReference>
<keyword evidence="3 7" id="KW-0227">DNA damage</keyword>
<dbReference type="Proteomes" id="UP000441208">
    <property type="component" value="Unassembled WGS sequence"/>
</dbReference>
<evidence type="ECO:0000256" key="2">
    <source>
        <dbReference type="ARBA" id="ARBA00022741"/>
    </source>
</evidence>
<dbReference type="GO" id="GO:0043504">
    <property type="term" value="P:mitochondrial DNA repair"/>
    <property type="evidence" value="ECO:0007669"/>
    <property type="project" value="TreeGrafter"/>
</dbReference>
<evidence type="ECO:0000313" key="18">
    <source>
        <dbReference type="Proteomes" id="UP000433483"/>
    </source>
</evidence>